<reference evidence="2 3" key="1">
    <citation type="journal article" date="2018" name="Environ. Microbiol.">
        <title>Novel energy conservation strategies and behaviour of Pelotomaculum schinkii driving syntrophic propionate catabolism.</title>
        <authorList>
            <person name="Hidalgo-Ahumada C.A.P."/>
            <person name="Nobu M.K."/>
            <person name="Narihiro T."/>
            <person name="Tamaki H."/>
            <person name="Liu W.T."/>
            <person name="Kamagata Y."/>
            <person name="Stams A.J.M."/>
            <person name="Imachi H."/>
            <person name="Sousa D.Z."/>
        </authorList>
    </citation>
    <scope>NUCLEOTIDE SEQUENCE [LARGE SCALE GENOMIC DNA]</scope>
    <source>
        <strain evidence="2 3">HH</strain>
    </source>
</reference>
<feature type="transmembrane region" description="Helical" evidence="1">
    <location>
        <begin position="14"/>
        <end position="33"/>
    </location>
</feature>
<keyword evidence="3" id="KW-1185">Reference proteome</keyword>
<evidence type="ECO:0000313" key="3">
    <source>
        <dbReference type="Proteomes" id="UP000298324"/>
    </source>
</evidence>
<accession>A0A4Y7RAS7</accession>
<keyword evidence="1" id="KW-0472">Membrane</keyword>
<dbReference type="Proteomes" id="UP000298324">
    <property type="component" value="Unassembled WGS sequence"/>
</dbReference>
<comment type="caution">
    <text evidence="2">The sequence shown here is derived from an EMBL/GenBank/DDBJ whole genome shotgun (WGS) entry which is preliminary data.</text>
</comment>
<evidence type="ECO:0000313" key="2">
    <source>
        <dbReference type="EMBL" id="TEB05912.1"/>
    </source>
</evidence>
<organism evidence="2 3">
    <name type="scientific">Pelotomaculum schinkii</name>
    <dbReference type="NCBI Taxonomy" id="78350"/>
    <lineage>
        <taxon>Bacteria</taxon>
        <taxon>Bacillati</taxon>
        <taxon>Bacillota</taxon>
        <taxon>Clostridia</taxon>
        <taxon>Eubacteriales</taxon>
        <taxon>Desulfotomaculaceae</taxon>
        <taxon>Pelotomaculum</taxon>
    </lineage>
</organism>
<proteinExistence type="predicted"/>
<keyword evidence="1" id="KW-1133">Transmembrane helix</keyword>
<name>A0A4Y7RAS7_9FIRM</name>
<sequence length="34" mass="3702">MGQRLKTEGALTGLPGNDAFVLFLIFILLLLAVR</sequence>
<gene>
    <name evidence="2" type="ORF">Psch_02954</name>
</gene>
<protein>
    <submittedName>
        <fullName evidence="2">Uncharacterized protein</fullName>
    </submittedName>
</protein>
<dbReference type="AlphaFoldDB" id="A0A4Y7RAS7"/>
<dbReference type="EMBL" id="QFGA01000002">
    <property type="protein sequence ID" value="TEB05912.1"/>
    <property type="molecule type" value="Genomic_DNA"/>
</dbReference>
<evidence type="ECO:0000256" key="1">
    <source>
        <dbReference type="SAM" id="Phobius"/>
    </source>
</evidence>
<keyword evidence="1" id="KW-0812">Transmembrane</keyword>